<dbReference type="Proteomes" id="UP000007350">
    <property type="component" value="Unassembled WGS sequence"/>
</dbReference>
<feature type="region of interest" description="Disordered" evidence="1">
    <location>
        <begin position="1"/>
        <end position="76"/>
    </location>
</feature>
<reference evidence="2 3" key="1">
    <citation type="journal article" date="2012" name="BMC Genomics">
        <title>Comparative genomic analysis of human infective Trypanosoma cruzi lineages with the bat-restricted subspecies T. cruzi marinkellei.</title>
        <authorList>
            <person name="Franzen O."/>
            <person name="Talavera-Lopez C."/>
            <person name="Ochaya S."/>
            <person name="Butler C.E."/>
            <person name="Messenger L.A."/>
            <person name="Lewis M.D."/>
            <person name="Llewellyn M.S."/>
            <person name="Marinkelle C.J."/>
            <person name="Tyler K.M."/>
            <person name="Miles M.A."/>
            <person name="Andersson B."/>
        </authorList>
    </citation>
    <scope>NUCLEOTIDE SEQUENCE [LARGE SCALE GENOMIC DNA]</scope>
    <source>
        <strain evidence="2 3">B7</strain>
    </source>
</reference>
<evidence type="ECO:0000313" key="2">
    <source>
        <dbReference type="EMBL" id="EKF26769.1"/>
    </source>
</evidence>
<sequence>MRKAGRLEKRGRRRIESGEPPGGEICNLLPHARAADQREPRGLFDGNRSGAADPNAARQDAATHVGNESKPGGGDDSWIAENFGAIGVEAGAPLENAKGGSICPPPDRLEKTGSFPPCAGDGESLARDCAPEPPTISRWGRTGPQFWIGLWRHGRRGESPPRLAVRQGTRAGRVRHHTVARETSAQREAGESDDRPGRTSLGLLERRGAFRKTGRAAARGSNRGGARFKLAHDLAVGGARRPIRPFPEHGLLFGEVRRNADPGAVAGRIGVKRETAEGQESWLNAEDRFFPDFYRHAAAAARRAEDTPDGPLSHPPPPVKREKAHRRFRSMTRDC</sequence>
<name>K2MM72_TRYCR</name>
<dbReference type="AlphaFoldDB" id="K2MM72"/>
<comment type="caution">
    <text evidence="2">The sequence shown here is derived from an EMBL/GenBank/DDBJ whole genome shotgun (WGS) entry which is preliminary data.</text>
</comment>
<feature type="region of interest" description="Disordered" evidence="1">
    <location>
        <begin position="156"/>
        <end position="205"/>
    </location>
</feature>
<protein>
    <submittedName>
        <fullName evidence="2">Uncharacterized protein</fullName>
    </submittedName>
</protein>
<proteinExistence type="predicted"/>
<keyword evidence="3" id="KW-1185">Reference proteome</keyword>
<feature type="compositionally biased region" description="Basic and acidic residues" evidence="1">
    <location>
        <begin position="184"/>
        <end position="197"/>
    </location>
</feature>
<gene>
    <name evidence="2" type="ORF">MOQ_009525</name>
</gene>
<accession>K2MM72</accession>
<evidence type="ECO:0000256" key="1">
    <source>
        <dbReference type="SAM" id="MobiDB-lite"/>
    </source>
</evidence>
<dbReference type="EMBL" id="AHKC01019856">
    <property type="protein sequence ID" value="EKF26769.1"/>
    <property type="molecule type" value="Genomic_DNA"/>
</dbReference>
<feature type="compositionally biased region" description="Basic residues" evidence="1">
    <location>
        <begin position="322"/>
        <end position="335"/>
    </location>
</feature>
<feature type="compositionally biased region" description="Basic and acidic residues" evidence="1">
    <location>
        <begin position="33"/>
        <end position="42"/>
    </location>
</feature>
<organism evidence="2 3">
    <name type="scientific">Trypanosoma cruzi marinkellei</name>
    <dbReference type="NCBI Taxonomy" id="85056"/>
    <lineage>
        <taxon>Eukaryota</taxon>
        <taxon>Discoba</taxon>
        <taxon>Euglenozoa</taxon>
        <taxon>Kinetoplastea</taxon>
        <taxon>Metakinetoplastina</taxon>
        <taxon>Trypanosomatida</taxon>
        <taxon>Trypanosomatidae</taxon>
        <taxon>Trypanosoma</taxon>
        <taxon>Schizotrypanum</taxon>
    </lineage>
</organism>
<feature type="region of interest" description="Disordered" evidence="1">
    <location>
        <begin position="300"/>
        <end position="335"/>
    </location>
</feature>
<evidence type="ECO:0000313" key="3">
    <source>
        <dbReference type="Proteomes" id="UP000007350"/>
    </source>
</evidence>
<feature type="compositionally biased region" description="Low complexity" evidence="1">
    <location>
        <begin position="51"/>
        <end position="62"/>
    </location>
</feature>